<accession>A0A084A9X1</accession>
<evidence type="ECO:0000313" key="1">
    <source>
        <dbReference type="EMBL" id="KEY62100.1"/>
    </source>
</evidence>
<name>A0A084A9X1_LACLC</name>
<dbReference type="Proteomes" id="UP000028401">
    <property type="component" value="Unassembled WGS sequence"/>
</dbReference>
<organism evidence="1 2">
    <name type="scientific">Lactococcus cremoris subsp. cremoris GE214</name>
    <dbReference type="NCBI Taxonomy" id="1415168"/>
    <lineage>
        <taxon>Bacteria</taxon>
        <taxon>Bacillati</taxon>
        <taxon>Bacillota</taxon>
        <taxon>Bacilli</taxon>
        <taxon>Lactobacillales</taxon>
        <taxon>Streptococcaceae</taxon>
        <taxon>Lactococcus</taxon>
        <taxon>Lactococcus cremoris subsp. cremoris</taxon>
    </lineage>
</organism>
<proteinExistence type="predicted"/>
<comment type="caution">
    <text evidence="1">The sequence shown here is derived from an EMBL/GenBank/DDBJ whole genome shotgun (WGS) entry which is preliminary data.</text>
</comment>
<gene>
    <name evidence="1" type="ORF">U725_01804</name>
</gene>
<protein>
    <submittedName>
        <fullName evidence="1">Putative phage related protein</fullName>
    </submittedName>
</protein>
<sequence>MWDFFPVPAAVNVDKKIMIYNSNEASAFEVTHELIHVLNKDNPHGDYFDASNPQEVRANYEETILIWEIFDANGEDTNILMYL</sequence>
<dbReference type="EMBL" id="AZSI01000078">
    <property type="protein sequence ID" value="KEY62100.1"/>
    <property type="molecule type" value="Genomic_DNA"/>
</dbReference>
<reference evidence="1 2" key="1">
    <citation type="submission" date="2014-06" db="EMBL/GenBank/DDBJ databases">
        <title>Draft genome sequence of the putrescine producing strain Lactococcus lactis subsp cremoris GE214.</title>
        <authorList>
            <person name="Ladero V."/>
            <person name="Linares D.M."/>
            <person name="del Rio B."/>
            <person name="Mayo B."/>
            <person name="Martin M.C."/>
            <person name="Fernandez M."/>
            <person name="Alvarez M.A."/>
        </authorList>
    </citation>
    <scope>NUCLEOTIDE SEQUENCE [LARGE SCALE GENOMIC DNA]</scope>
    <source>
        <strain evidence="1 2">GE214</strain>
    </source>
</reference>
<dbReference type="PATRIC" id="fig|1415168.3.peg.1876"/>
<dbReference type="AlphaFoldDB" id="A0A084A9X1"/>
<evidence type="ECO:0000313" key="2">
    <source>
        <dbReference type="Proteomes" id="UP000028401"/>
    </source>
</evidence>